<evidence type="ECO:0000256" key="2">
    <source>
        <dbReference type="ARBA" id="ARBA00023027"/>
    </source>
</evidence>
<dbReference type="InterPro" id="IPR029753">
    <property type="entry name" value="D-isomer_DH_CS"/>
</dbReference>
<keyword evidence="1 3" id="KW-0560">Oxidoreductase</keyword>
<evidence type="ECO:0008006" key="8">
    <source>
        <dbReference type="Google" id="ProtNLM"/>
    </source>
</evidence>
<keyword evidence="2" id="KW-0520">NAD</keyword>
<dbReference type="InterPro" id="IPR006139">
    <property type="entry name" value="D-isomer_2_OHA_DH_cat_dom"/>
</dbReference>
<evidence type="ECO:0000259" key="4">
    <source>
        <dbReference type="Pfam" id="PF00389"/>
    </source>
</evidence>
<evidence type="ECO:0000313" key="7">
    <source>
        <dbReference type="Proteomes" id="UP000697995"/>
    </source>
</evidence>
<dbReference type="InterPro" id="IPR050223">
    <property type="entry name" value="D-isomer_2-hydroxyacid_DH"/>
</dbReference>
<evidence type="ECO:0000259" key="5">
    <source>
        <dbReference type="Pfam" id="PF02826"/>
    </source>
</evidence>
<dbReference type="Proteomes" id="UP000697995">
    <property type="component" value="Unassembled WGS sequence"/>
</dbReference>
<proteinExistence type="inferred from homology"/>
<dbReference type="PANTHER" id="PTHR10996:SF178">
    <property type="entry name" value="2-HYDROXYACID DEHYDROGENASE YGL185C-RELATED"/>
    <property type="match status" value="1"/>
</dbReference>
<comment type="caution">
    <text evidence="6">The sequence shown here is derived from an EMBL/GenBank/DDBJ whole genome shotgun (WGS) entry which is preliminary data.</text>
</comment>
<comment type="similarity">
    <text evidence="3">Belongs to the D-isomer specific 2-hydroxyacid dehydrogenase family.</text>
</comment>
<dbReference type="RefSeq" id="WP_133218656.1">
    <property type="nucleotide sequence ID" value="NZ_NRSG01000094.1"/>
</dbReference>
<dbReference type="SUPFAM" id="SSF52283">
    <property type="entry name" value="Formate/glycerate dehydrogenase catalytic domain-like"/>
    <property type="match status" value="1"/>
</dbReference>
<dbReference type="EMBL" id="NRSG01000094">
    <property type="protein sequence ID" value="MBK1659304.1"/>
    <property type="molecule type" value="Genomic_DNA"/>
</dbReference>
<dbReference type="Pfam" id="PF02826">
    <property type="entry name" value="2-Hacid_dh_C"/>
    <property type="match status" value="1"/>
</dbReference>
<evidence type="ECO:0000256" key="1">
    <source>
        <dbReference type="ARBA" id="ARBA00023002"/>
    </source>
</evidence>
<reference evidence="6 7" key="1">
    <citation type="journal article" date="2020" name="Microorganisms">
        <title>Osmotic Adaptation and Compatible Solute Biosynthesis of Phototrophic Bacteria as Revealed from Genome Analyses.</title>
        <authorList>
            <person name="Imhoff J.F."/>
            <person name="Rahn T."/>
            <person name="Kunzel S."/>
            <person name="Keller A."/>
            <person name="Neulinger S.C."/>
        </authorList>
    </citation>
    <scope>NUCLEOTIDE SEQUENCE [LARGE SCALE GENOMIC DNA]</scope>
    <source>
        <strain evidence="6 7">DSM 15382</strain>
    </source>
</reference>
<dbReference type="PANTHER" id="PTHR10996">
    <property type="entry name" value="2-HYDROXYACID DEHYDROGENASE-RELATED"/>
    <property type="match status" value="1"/>
</dbReference>
<sequence>MPHVICLRSVHEEALAKLRNAPGVTLEVLDPVNAETIARAMPKADAIIVRATRIDRDFLQHAPNLRIVARHGVGYDAVDVEALTERGIPLTVTPDANAVSVAEHAMMLMLNIARGTAAYDAKVRKLEWINPPVPQTFDLAGRTVLVMGFGRIGGRVARLCAAFGMNVQVRDPFVPQNTIKGAGFTPVKDLHAALAAADVVTIHLPSNKDTRGFVNGEFIAAMKPGGVLINTARGTLVEEKPLAAALASGHLAAAGLDVFWEEPARADNPLLGLPNVVLTPHSAAATEQSFRRMGLSCADSILACFENRLDEDVVINKEVLRGNA</sequence>
<dbReference type="Gene3D" id="3.40.50.720">
    <property type="entry name" value="NAD(P)-binding Rossmann-like Domain"/>
    <property type="match status" value="2"/>
</dbReference>
<dbReference type="PROSITE" id="PS00670">
    <property type="entry name" value="D_2_HYDROXYACID_DH_2"/>
    <property type="match status" value="1"/>
</dbReference>
<dbReference type="Pfam" id="PF00389">
    <property type="entry name" value="2-Hacid_dh"/>
    <property type="match status" value="1"/>
</dbReference>
<evidence type="ECO:0000313" key="6">
    <source>
        <dbReference type="EMBL" id="MBK1659304.1"/>
    </source>
</evidence>
<accession>A0ABS1CY28</accession>
<name>A0ABS1CY28_9PROT</name>
<gene>
    <name evidence="6" type="ORF">CKO45_13765</name>
</gene>
<organism evidence="6 7">
    <name type="scientific">Paracraurococcus ruber</name>
    <dbReference type="NCBI Taxonomy" id="77675"/>
    <lineage>
        <taxon>Bacteria</taxon>
        <taxon>Pseudomonadati</taxon>
        <taxon>Pseudomonadota</taxon>
        <taxon>Alphaproteobacteria</taxon>
        <taxon>Acetobacterales</taxon>
        <taxon>Roseomonadaceae</taxon>
        <taxon>Paracraurococcus</taxon>
    </lineage>
</organism>
<dbReference type="InterPro" id="IPR036291">
    <property type="entry name" value="NAD(P)-bd_dom_sf"/>
</dbReference>
<dbReference type="PROSITE" id="PS00671">
    <property type="entry name" value="D_2_HYDROXYACID_DH_3"/>
    <property type="match status" value="1"/>
</dbReference>
<evidence type="ECO:0000256" key="3">
    <source>
        <dbReference type="RuleBase" id="RU003719"/>
    </source>
</evidence>
<dbReference type="InterPro" id="IPR006140">
    <property type="entry name" value="D-isomer_DH_NAD-bd"/>
</dbReference>
<keyword evidence="7" id="KW-1185">Reference proteome</keyword>
<feature type="domain" description="D-isomer specific 2-hydroxyacid dehydrogenase catalytic" evidence="4">
    <location>
        <begin position="5"/>
        <end position="314"/>
    </location>
</feature>
<dbReference type="CDD" id="cd12173">
    <property type="entry name" value="PGDH_4"/>
    <property type="match status" value="1"/>
</dbReference>
<feature type="domain" description="D-isomer specific 2-hydroxyacid dehydrogenase NAD-binding" evidence="5">
    <location>
        <begin position="106"/>
        <end position="283"/>
    </location>
</feature>
<protein>
    <recommendedName>
        <fullName evidence="8">D-3-phosphoglycerate dehydrogenase</fullName>
    </recommendedName>
</protein>
<dbReference type="SUPFAM" id="SSF51735">
    <property type="entry name" value="NAD(P)-binding Rossmann-fold domains"/>
    <property type="match status" value="1"/>
</dbReference>